<dbReference type="InterPro" id="IPR013830">
    <property type="entry name" value="SGNH_hydro"/>
</dbReference>
<organism evidence="4 5">
    <name type="scientific">Sphingobacterium paludis</name>
    <dbReference type="NCBI Taxonomy" id="1476465"/>
    <lineage>
        <taxon>Bacteria</taxon>
        <taxon>Pseudomonadati</taxon>
        <taxon>Bacteroidota</taxon>
        <taxon>Sphingobacteriia</taxon>
        <taxon>Sphingobacteriales</taxon>
        <taxon>Sphingobacteriaceae</taxon>
        <taxon>Sphingobacterium</taxon>
    </lineage>
</organism>
<reference evidence="4 5" key="1">
    <citation type="submission" date="2019-03" db="EMBL/GenBank/DDBJ databases">
        <title>Genomic Encyclopedia of Type Strains, Phase III (KMG-III): the genomes of soil and plant-associated and newly described type strains.</title>
        <authorList>
            <person name="Whitman W."/>
        </authorList>
    </citation>
    <scope>NUCLEOTIDE SEQUENCE [LARGE SCALE GENOMIC DNA]</scope>
    <source>
        <strain evidence="4 5">CGMCC 1.12801</strain>
    </source>
</reference>
<dbReference type="PANTHER" id="PTHR43695:SF1">
    <property type="entry name" value="RHAMNOGALACTURONAN ACETYLESTERASE"/>
    <property type="match status" value="1"/>
</dbReference>
<keyword evidence="5" id="KW-1185">Reference proteome</keyword>
<dbReference type="Pfam" id="PF13472">
    <property type="entry name" value="Lipase_GDSL_2"/>
    <property type="match status" value="1"/>
</dbReference>
<sequence>MNRAFFLGVSFLSILTICCGLMLPKKKLTIWMMGDSTMAIKAPNKFPETGWGVAFAKLFNEDVMIKNMAKNGRSTKSFIREGLWNEVYRGIQPGDYVLIQFGHNDEKIHKPNTGVTIDEYKKNLSLFVRAVQGKKATPILLSPIARRSFVDEELQDTHMNYPTAVRQVADSLQASFLDLTELSTALLVKEGELKSRELFLHLPKGSPNYPEGVIDNTHLNEKGAASIAALVANELRRQRHPLAKELKK</sequence>
<dbReference type="InterPro" id="IPR037459">
    <property type="entry name" value="RhgT-like"/>
</dbReference>
<accession>A0A4R7D1M6</accession>
<comment type="similarity">
    <text evidence="1">Belongs to the 'GDSL' lipolytic enzyme family.</text>
</comment>
<comment type="caution">
    <text evidence="4">The sequence shown here is derived from an EMBL/GenBank/DDBJ whole genome shotgun (WGS) entry which is preliminary data.</text>
</comment>
<dbReference type="GO" id="GO:0016788">
    <property type="term" value="F:hydrolase activity, acting on ester bonds"/>
    <property type="evidence" value="ECO:0007669"/>
    <property type="project" value="UniProtKB-ARBA"/>
</dbReference>
<evidence type="ECO:0000259" key="3">
    <source>
        <dbReference type="Pfam" id="PF13472"/>
    </source>
</evidence>
<dbReference type="OrthoDB" id="9807041at2"/>
<dbReference type="EMBL" id="SNZV01000003">
    <property type="protein sequence ID" value="TDS14883.1"/>
    <property type="molecule type" value="Genomic_DNA"/>
</dbReference>
<dbReference type="AlphaFoldDB" id="A0A4R7D1M6"/>
<evidence type="ECO:0000256" key="1">
    <source>
        <dbReference type="ARBA" id="ARBA00008668"/>
    </source>
</evidence>
<evidence type="ECO:0000313" key="5">
    <source>
        <dbReference type="Proteomes" id="UP000294752"/>
    </source>
</evidence>
<dbReference type="InterPro" id="IPR036514">
    <property type="entry name" value="SGNH_hydro_sf"/>
</dbReference>
<feature type="domain" description="SGNH hydrolase-type esterase" evidence="3">
    <location>
        <begin position="33"/>
        <end position="224"/>
    </location>
</feature>
<proteinExistence type="inferred from homology"/>
<gene>
    <name evidence="4" type="ORF">B0I21_103384</name>
</gene>
<dbReference type="PANTHER" id="PTHR43695">
    <property type="entry name" value="PUTATIVE (AFU_ORTHOLOGUE AFUA_2G17250)-RELATED"/>
    <property type="match status" value="1"/>
</dbReference>
<evidence type="ECO:0000256" key="2">
    <source>
        <dbReference type="ARBA" id="ARBA00022801"/>
    </source>
</evidence>
<evidence type="ECO:0000313" key="4">
    <source>
        <dbReference type="EMBL" id="TDS14883.1"/>
    </source>
</evidence>
<dbReference type="Gene3D" id="3.40.50.1110">
    <property type="entry name" value="SGNH hydrolase"/>
    <property type="match status" value="1"/>
</dbReference>
<dbReference type="CDD" id="cd01821">
    <property type="entry name" value="Rhamnogalacturan_acetylesterase_like"/>
    <property type="match status" value="1"/>
</dbReference>
<dbReference type="SUPFAM" id="SSF52266">
    <property type="entry name" value="SGNH hydrolase"/>
    <property type="match status" value="1"/>
</dbReference>
<dbReference type="Proteomes" id="UP000294752">
    <property type="component" value="Unassembled WGS sequence"/>
</dbReference>
<name>A0A4R7D1M6_9SPHI</name>
<keyword evidence="2" id="KW-0378">Hydrolase</keyword>
<protein>
    <submittedName>
        <fullName evidence="4">Lysophospholipase L1-like esterase</fullName>
    </submittedName>
</protein>
<dbReference type="RefSeq" id="WP_133639903.1">
    <property type="nucleotide sequence ID" value="NZ_SNZV01000003.1"/>
</dbReference>